<keyword evidence="1 4" id="KW-0812">Transmembrane</keyword>
<feature type="transmembrane region" description="Helical" evidence="4">
    <location>
        <begin position="105"/>
        <end position="123"/>
    </location>
</feature>
<dbReference type="STRING" id="1185652.USDA257_c05740"/>
<protein>
    <submittedName>
        <fullName evidence="6">Fosmidomycin resistance protein Fsr</fullName>
    </submittedName>
</protein>
<feature type="transmembrane region" description="Helical" evidence="4">
    <location>
        <begin position="215"/>
        <end position="236"/>
    </location>
</feature>
<keyword evidence="2 4" id="KW-1133">Transmembrane helix</keyword>
<dbReference type="GO" id="GO:0005886">
    <property type="term" value="C:plasma membrane"/>
    <property type="evidence" value="ECO:0007669"/>
    <property type="project" value="TreeGrafter"/>
</dbReference>
<feature type="transmembrane region" description="Helical" evidence="4">
    <location>
        <begin position="144"/>
        <end position="168"/>
    </location>
</feature>
<proteinExistence type="predicted"/>
<evidence type="ECO:0000256" key="1">
    <source>
        <dbReference type="ARBA" id="ARBA00022692"/>
    </source>
</evidence>
<dbReference type="RefSeq" id="WP_014761360.1">
    <property type="nucleotide sequence ID" value="NC_018000.1"/>
</dbReference>
<feature type="transmembrane region" description="Helical" evidence="4">
    <location>
        <begin position="256"/>
        <end position="274"/>
    </location>
</feature>
<feature type="transmembrane region" description="Helical" evidence="4">
    <location>
        <begin position="47"/>
        <end position="68"/>
    </location>
</feature>
<feature type="transmembrane region" description="Helical" evidence="4">
    <location>
        <begin position="286"/>
        <end position="305"/>
    </location>
</feature>
<dbReference type="InterPro" id="IPR036259">
    <property type="entry name" value="MFS_trans_sf"/>
</dbReference>
<reference evidence="6 7" key="1">
    <citation type="journal article" date="2012" name="J. Bacteriol.">
        <title>Complete genome sequence of the broad-host-range strain Sinorhizobium fredii USDA257.</title>
        <authorList>
            <person name="Schuldes J."/>
            <person name="Rodriguez Orbegoso M."/>
            <person name="Schmeisser C."/>
            <person name="Krishnan H.B."/>
            <person name="Daniel R."/>
            <person name="Streit W.R."/>
        </authorList>
    </citation>
    <scope>NUCLEOTIDE SEQUENCE [LARGE SCALE GENOMIC DNA]</scope>
    <source>
        <strain evidence="6 7">USDA 257</strain>
    </source>
</reference>
<evidence type="ECO:0000313" key="7">
    <source>
        <dbReference type="Proteomes" id="UP000006180"/>
    </source>
</evidence>
<dbReference type="PANTHER" id="PTHR43129">
    <property type="entry name" value="FOSMIDOMYCIN RESISTANCE PROTEIN"/>
    <property type="match status" value="1"/>
</dbReference>
<dbReference type="PATRIC" id="fig|1185652.3.peg.594"/>
<dbReference type="EMBL" id="CP003563">
    <property type="protein sequence ID" value="AFL49169.1"/>
    <property type="molecule type" value="Genomic_DNA"/>
</dbReference>
<evidence type="ECO:0000313" key="6">
    <source>
        <dbReference type="EMBL" id="AFL49169.1"/>
    </source>
</evidence>
<dbReference type="InterPro" id="IPR011701">
    <property type="entry name" value="MFS"/>
</dbReference>
<dbReference type="GO" id="GO:0022857">
    <property type="term" value="F:transmembrane transporter activity"/>
    <property type="evidence" value="ECO:0007669"/>
    <property type="project" value="InterPro"/>
</dbReference>
<feature type="transmembrane region" description="Helical" evidence="4">
    <location>
        <begin position="174"/>
        <end position="194"/>
    </location>
</feature>
<feature type="domain" description="Major facilitator superfamily (MFS) profile" evidence="5">
    <location>
        <begin position="18"/>
        <end position="397"/>
    </location>
</feature>
<feature type="transmembrane region" description="Helical" evidence="4">
    <location>
        <begin position="80"/>
        <end position="99"/>
    </location>
</feature>
<dbReference type="Proteomes" id="UP000006180">
    <property type="component" value="Chromosome"/>
</dbReference>
<keyword evidence="3 4" id="KW-0472">Membrane</keyword>
<dbReference type="HOGENOM" id="CLU_040537_2_0_5"/>
<feature type="transmembrane region" description="Helical" evidence="4">
    <location>
        <begin position="373"/>
        <end position="391"/>
    </location>
</feature>
<dbReference type="AlphaFoldDB" id="I3WZW3"/>
<dbReference type="eggNOG" id="COG2223">
    <property type="taxonomic scope" value="Bacteria"/>
</dbReference>
<dbReference type="Pfam" id="PF07690">
    <property type="entry name" value="MFS_1"/>
    <property type="match status" value="1"/>
</dbReference>
<dbReference type="KEGG" id="sfd:USDA257_c05740"/>
<name>I3WZW3_SINF2</name>
<sequence>MSSVTAGSINPEKTAFSVILAVSFCHMLNDIMQSLLTALYPLLKANYALDFVQIGLLTFTFQVTASMLQPAVGIVTDRWALPYTLPVAMLSTCSGLILLAHADHFWMLLLAASLIGVGSAIFHPESSRVARLASGGRHGLAQSLFQVGGNAGSALGPLLAAFIVLPFGQGSLSWFSIVAIIGFFVLSWVSTWYVRHRRSTMSRAALSRALPLPKARVLWTVAILVLLTATKNVYLASVSSYFTFFVIEKFGTSVQQAQLMLFLFLGSAAAGTFLGGPIGDRYGARFVIWLSILGVIPFALMLPYANLFWTGVLSVVIGLVFSSAFSAIVVFAQELVPGRVGLIAGVFFGFAFGFGGIGAAVLGIFADSHGIEFVYQLCSYLPLLGIFTVFLPKIPSRRCMSP</sequence>
<accession>I3WZW3</accession>
<gene>
    <name evidence="6" type="primary">fsr</name>
    <name evidence="6" type="ORF">USDA257_c05740</name>
</gene>
<dbReference type="PROSITE" id="PS50850">
    <property type="entry name" value="MFS"/>
    <property type="match status" value="1"/>
</dbReference>
<dbReference type="PANTHER" id="PTHR43129:SF1">
    <property type="entry name" value="FOSMIDOMYCIN RESISTANCE PROTEIN"/>
    <property type="match status" value="1"/>
</dbReference>
<dbReference type="Gene3D" id="1.20.1250.20">
    <property type="entry name" value="MFS general substrate transporter like domains"/>
    <property type="match status" value="2"/>
</dbReference>
<dbReference type="InterPro" id="IPR020846">
    <property type="entry name" value="MFS_dom"/>
</dbReference>
<evidence type="ECO:0000256" key="4">
    <source>
        <dbReference type="SAM" id="Phobius"/>
    </source>
</evidence>
<feature type="transmembrane region" description="Helical" evidence="4">
    <location>
        <begin position="344"/>
        <end position="367"/>
    </location>
</feature>
<dbReference type="CDD" id="cd17478">
    <property type="entry name" value="MFS_FsR"/>
    <property type="match status" value="1"/>
</dbReference>
<dbReference type="SUPFAM" id="SSF103473">
    <property type="entry name" value="MFS general substrate transporter"/>
    <property type="match status" value="1"/>
</dbReference>
<organism evidence="6 7">
    <name type="scientific">Sinorhizobium fredii (strain USDA 257)</name>
    <dbReference type="NCBI Taxonomy" id="1185652"/>
    <lineage>
        <taxon>Bacteria</taxon>
        <taxon>Pseudomonadati</taxon>
        <taxon>Pseudomonadota</taxon>
        <taxon>Alphaproteobacteria</taxon>
        <taxon>Hyphomicrobiales</taxon>
        <taxon>Rhizobiaceae</taxon>
        <taxon>Sinorhizobium/Ensifer group</taxon>
        <taxon>Sinorhizobium</taxon>
    </lineage>
</organism>
<evidence type="ECO:0000256" key="3">
    <source>
        <dbReference type="ARBA" id="ARBA00023136"/>
    </source>
</evidence>
<evidence type="ECO:0000256" key="2">
    <source>
        <dbReference type="ARBA" id="ARBA00022989"/>
    </source>
</evidence>
<evidence type="ECO:0000259" key="5">
    <source>
        <dbReference type="PROSITE" id="PS50850"/>
    </source>
</evidence>
<feature type="transmembrane region" description="Helical" evidence="4">
    <location>
        <begin position="311"/>
        <end position="332"/>
    </location>
</feature>